<evidence type="ECO:0000256" key="5">
    <source>
        <dbReference type="SAM" id="MobiDB-lite"/>
    </source>
</evidence>
<dbReference type="PROSITE" id="PS51409">
    <property type="entry name" value="ARGINASE_2"/>
    <property type="match status" value="1"/>
</dbReference>
<evidence type="ECO:0000313" key="7">
    <source>
        <dbReference type="Proteomes" id="UP000593594"/>
    </source>
</evidence>
<keyword evidence="7" id="KW-1185">Reference proteome</keyword>
<dbReference type="PANTHER" id="PTHR11358:SF26">
    <property type="entry name" value="GUANIDINO ACID HYDROLASE, MITOCHONDRIAL"/>
    <property type="match status" value="1"/>
</dbReference>
<keyword evidence="3 4" id="KW-0378">Hydrolase</keyword>
<dbReference type="GO" id="GO:0008783">
    <property type="term" value="F:agmatinase activity"/>
    <property type="evidence" value="ECO:0007669"/>
    <property type="project" value="UniProtKB-EC"/>
</dbReference>
<evidence type="ECO:0000256" key="1">
    <source>
        <dbReference type="ARBA" id="ARBA00009227"/>
    </source>
</evidence>
<dbReference type="EC" id="3.5.3.11" evidence="6"/>
<dbReference type="InterPro" id="IPR006035">
    <property type="entry name" value="Ureohydrolase"/>
</dbReference>
<dbReference type="PROSITE" id="PS01053">
    <property type="entry name" value="ARGINASE_1"/>
    <property type="match status" value="1"/>
</dbReference>
<dbReference type="Pfam" id="PF00491">
    <property type="entry name" value="Arginase"/>
    <property type="match status" value="1"/>
</dbReference>
<dbReference type="KEGG" id="kmn:HW532_18015"/>
<dbReference type="Gene3D" id="3.40.800.10">
    <property type="entry name" value="Ureohydrolase domain"/>
    <property type="match status" value="1"/>
</dbReference>
<evidence type="ECO:0000313" key="6">
    <source>
        <dbReference type="EMBL" id="QPC44428.1"/>
    </source>
</evidence>
<dbReference type="InterPro" id="IPR023696">
    <property type="entry name" value="Ureohydrolase_dom_sf"/>
</dbReference>
<dbReference type="NCBIfam" id="TIGR01230">
    <property type="entry name" value="agmatinase"/>
    <property type="match status" value="1"/>
</dbReference>
<evidence type="ECO:0000256" key="3">
    <source>
        <dbReference type="ARBA" id="ARBA00022801"/>
    </source>
</evidence>
<protein>
    <submittedName>
        <fullName evidence="6">Agmatinase</fullName>
        <ecNumber evidence="6">3.5.3.11</ecNumber>
    </submittedName>
</protein>
<dbReference type="EMBL" id="CP058214">
    <property type="protein sequence ID" value="QPC44428.1"/>
    <property type="molecule type" value="Genomic_DNA"/>
</dbReference>
<dbReference type="CDD" id="cd11592">
    <property type="entry name" value="Agmatinase_PAH"/>
    <property type="match status" value="1"/>
</dbReference>
<proteinExistence type="inferred from homology"/>
<evidence type="ECO:0000256" key="2">
    <source>
        <dbReference type="ARBA" id="ARBA00022723"/>
    </source>
</evidence>
<accession>A0A7S8HDL4</accession>
<dbReference type="GO" id="GO:0046872">
    <property type="term" value="F:metal ion binding"/>
    <property type="evidence" value="ECO:0007669"/>
    <property type="project" value="UniProtKB-KW"/>
</dbReference>
<dbReference type="Proteomes" id="UP000593594">
    <property type="component" value="Chromosome"/>
</dbReference>
<keyword evidence="2" id="KW-0479">Metal-binding</keyword>
<comment type="similarity">
    <text evidence="1">Belongs to the arginase family. Agmatinase subfamily.</text>
</comment>
<dbReference type="InterPro" id="IPR005925">
    <property type="entry name" value="Agmatinase-rel"/>
</dbReference>
<name>A0A7S8HDL4_9HYPH</name>
<feature type="compositionally biased region" description="Basic and acidic residues" evidence="5">
    <location>
        <begin position="13"/>
        <end position="23"/>
    </location>
</feature>
<organism evidence="6 7">
    <name type="scientific">Kaustia mangrovi</name>
    <dbReference type="NCBI Taxonomy" id="2593653"/>
    <lineage>
        <taxon>Bacteria</taxon>
        <taxon>Pseudomonadati</taxon>
        <taxon>Pseudomonadota</taxon>
        <taxon>Alphaproteobacteria</taxon>
        <taxon>Hyphomicrobiales</taxon>
        <taxon>Parvibaculaceae</taxon>
        <taxon>Kaustia</taxon>
    </lineage>
</organism>
<dbReference type="SUPFAM" id="SSF52768">
    <property type="entry name" value="Arginase/deacetylase"/>
    <property type="match status" value="1"/>
</dbReference>
<dbReference type="AlphaFoldDB" id="A0A7S8HDL4"/>
<evidence type="ECO:0000256" key="4">
    <source>
        <dbReference type="RuleBase" id="RU003684"/>
    </source>
</evidence>
<gene>
    <name evidence="6" type="primary">speB</name>
    <name evidence="6" type="ORF">HW532_18015</name>
</gene>
<dbReference type="GO" id="GO:0033389">
    <property type="term" value="P:putrescine biosynthetic process from arginine, via agmatine"/>
    <property type="evidence" value="ECO:0007669"/>
    <property type="project" value="TreeGrafter"/>
</dbReference>
<dbReference type="NCBIfam" id="NF002564">
    <property type="entry name" value="PRK02190.1"/>
    <property type="match status" value="1"/>
</dbReference>
<sequence>MDLLGERGYAASDRIDPPPDRTTRGPSMSDTGGPGDQAFRRTDLRGTGIEPSYAGALSFMRRKYTRDLDGVDIAVSGIPFDLAVTNRPGTRLGPQAVRAASVQHAWGPVWPWMFDPFDTLAVADYGDCWFDHGTPGAIGDAIERHARAILDAGAEMLTIGGDHYVTYPLLRAHAQAHGPLALIQFDAHRDVEPDEGGRIDHGTMFGHAVREGVIDPQRSVQIGIRTTYRGERRYGMTILYADRVHEASAEEVAREIARAVGGGKAYLTFDIDCLDPAFAPGTGTPVPGGLSTHQALSILRRMTEIDIVGADIVEVSPPFDTSEITANAAAMIALDYLCLKAWRKGARGQPIED</sequence>
<dbReference type="InterPro" id="IPR020855">
    <property type="entry name" value="Ureohydrolase_Mn_BS"/>
</dbReference>
<feature type="region of interest" description="Disordered" evidence="5">
    <location>
        <begin position="1"/>
        <end position="47"/>
    </location>
</feature>
<dbReference type="PANTHER" id="PTHR11358">
    <property type="entry name" value="ARGINASE/AGMATINASE"/>
    <property type="match status" value="1"/>
</dbReference>
<reference evidence="6 7" key="1">
    <citation type="submission" date="2020-06" db="EMBL/GenBank/DDBJ databases">
        <title>Genome sequence of 2 isolates from Red Sea Mangroves.</title>
        <authorList>
            <person name="Sefrji F."/>
            <person name="Michoud G."/>
            <person name="Merlino G."/>
            <person name="Daffonchio D."/>
        </authorList>
    </citation>
    <scope>NUCLEOTIDE SEQUENCE [LARGE SCALE GENOMIC DNA]</scope>
    <source>
        <strain evidence="6 7">R1DC25</strain>
    </source>
</reference>